<feature type="non-terminal residue" evidence="1">
    <location>
        <position position="91"/>
    </location>
</feature>
<dbReference type="PATRIC" id="fig|1608419.3.peg.192"/>
<name>A0A0G8AVQ5_9SYNE</name>
<proteinExistence type="predicted"/>
<dbReference type="InterPro" id="IPR036515">
    <property type="entry name" value="Transposase_17_sf"/>
</dbReference>
<dbReference type="GO" id="GO:0003677">
    <property type="term" value="F:DNA binding"/>
    <property type="evidence" value="ECO:0007669"/>
    <property type="project" value="InterPro"/>
</dbReference>
<evidence type="ECO:0000313" key="2">
    <source>
        <dbReference type="Proteomes" id="UP000035037"/>
    </source>
</evidence>
<dbReference type="Proteomes" id="UP000035037">
    <property type="component" value="Unassembled WGS sequence"/>
</dbReference>
<dbReference type="AlphaFoldDB" id="A0A0G8AVQ5"/>
<reference evidence="1 2" key="2">
    <citation type="submission" date="2015-05" db="EMBL/GenBank/DDBJ databases">
        <title>Lifestyle Evolution in Cyanobacterial Symbionts of Sponges.</title>
        <authorList>
            <person name="Burgsdorf I."/>
            <person name="Slaby B.M."/>
            <person name="Handley K.M."/>
            <person name="Haber M."/>
            <person name="Blom J."/>
            <person name="Marshall C.W."/>
            <person name="Gilbert J.A."/>
            <person name="Hentschel U."/>
            <person name="Steindler L."/>
        </authorList>
    </citation>
    <scope>NUCLEOTIDE SEQUENCE [LARGE SCALE GENOMIC DNA]</scope>
    <source>
        <strain evidence="1">15L</strain>
    </source>
</reference>
<protein>
    <submittedName>
        <fullName evidence="1">Uncharacterized protein</fullName>
    </submittedName>
</protein>
<dbReference type="SUPFAM" id="SSF143422">
    <property type="entry name" value="Transposase IS200-like"/>
    <property type="match status" value="1"/>
</dbReference>
<organism evidence="1 2">
    <name type="scientific">Candidatus Synechococcus spongiarum 15L</name>
    <dbReference type="NCBI Taxonomy" id="1608419"/>
    <lineage>
        <taxon>Bacteria</taxon>
        <taxon>Bacillati</taxon>
        <taxon>Cyanobacteriota</taxon>
        <taxon>Cyanophyceae</taxon>
        <taxon>Synechococcales</taxon>
        <taxon>Synechococcaceae</taxon>
        <taxon>Synechococcus</taxon>
    </lineage>
</organism>
<dbReference type="GO" id="GO:0004803">
    <property type="term" value="F:transposase activity"/>
    <property type="evidence" value="ECO:0007669"/>
    <property type="project" value="InterPro"/>
</dbReference>
<sequence length="91" mass="9829">MAWCVDILPAVQEGDSFLQTEYTVSSDQDGFLLHSQDVSEPVLSLGSLARMHSVCIHLLIEHSPATPVSQLVSQIKGVTGRVLRKELGAQG</sequence>
<accession>A0A0G8AVQ5</accession>
<reference evidence="1 2" key="1">
    <citation type="submission" date="2015-02" db="EMBL/GenBank/DDBJ databases">
        <authorList>
            <person name="Slaby B."/>
            <person name="Hentschel U."/>
        </authorList>
    </citation>
    <scope>NUCLEOTIDE SEQUENCE [LARGE SCALE GENOMIC DNA]</scope>
    <source>
        <strain evidence="1">15L</strain>
    </source>
</reference>
<dbReference type="EMBL" id="JYFQ01000114">
    <property type="protein sequence ID" value="KKZ12260.1"/>
    <property type="molecule type" value="Genomic_DNA"/>
</dbReference>
<comment type="caution">
    <text evidence="1">The sequence shown here is derived from an EMBL/GenBank/DDBJ whole genome shotgun (WGS) entry which is preliminary data.</text>
</comment>
<evidence type="ECO:0000313" key="1">
    <source>
        <dbReference type="EMBL" id="KKZ12260.1"/>
    </source>
</evidence>
<dbReference type="GO" id="GO:0006313">
    <property type="term" value="P:DNA transposition"/>
    <property type="evidence" value="ECO:0007669"/>
    <property type="project" value="InterPro"/>
</dbReference>
<gene>
    <name evidence="1" type="ORF">TQ37_05785</name>
</gene>